<keyword evidence="1" id="KW-0614">Plasmid</keyword>
<keyword evidence="2" id="KW-1185">Reference proteome</keyword>
<evidence type="ECO:0000313" key="1">
    <source>
        <dbReference type="EMBL" id="AHG02408.1"/>
    </source>
</evidence>
<geneLocation type="plasmid" evidence="2">
    <name>3</name>
</geneLocation>
<dbReference type="KEGG" id="hlr:HALLA_21115"/>
<name>W0JZN7_9EURY</name>
<accession>W0JZN7</accession>
<reference evidence="1 2" key="1">
    <citation type="submission" date="2014-01" db="EMBL/GenBank/DDBJ databases">
        <authorList>
            <consortium name="DOE Joint Genome Institute"/>
            <person name="Anderson I."/>
            <person name="Huntemann M."/>
            <person name="Han J."/>
            <person name="Chen A."/>
            <person name="Kyrpides N."/>
            <person name="Mavromatis K."/>
            <person name="Markowitz V."/>
            <person name="Palaniappan K."/>
            <person name="Ivanova N."/>
            <person name="Schaumberg A."/>
            <person name="Pati A."/>
            <person name="Liolios K."/>
            <person name="Nordberg H.P."/>
            <person name="Cantor M.N."/>
            <person name="Hua S.X."/>
            <person name="Woyke T."/>
        </authorList>
    </citation>
    <scope>NUCLEOTIDE SEQUENCE [LARGE SCALE GENOMIC DNA]</scope>
    <source>
        <strain evidence="1 2">XH-48</strain>
        <plasmid evidence="2">3</plasmid>
    </source>
</reference>
<gene>
    <name evidence="1" type="ORF">HALLA_21115</name>
</gene>
<protein>
    <submittedName>
        <fullName evidence="1">Uncharacterized protein</fullName>
    </submittedName>
</protein>
<evidence type="ECO:0000313" key="2">
    <source>
        <dbReference type="Proteomes" id="UP000019024"/>
    </source>
</evidence>
<dbReference type="AlphaFoldDB" id="W0JZN7"/>
<dbReference type="HOGENOM" id="CLU_3353846_0_0_2"/>
<organism evidence="1 2">
    <name type="scientific">Halostagnicola larsenii XH-48</name>
    <dbReference type="NCBI Taxonomy" id="797299"/>
    <lineage>
        <taxon>Archaea</taxon>
        <taxon>Methanobacteriati</taxon>
        <taxon>Methanobacteriota</taxon>
        <taxon>Stenosarchaea group</taxon>
        <taxon>Halobacteria</taxon>
        <taxon>Halobacteriales</taxon>
        <taxon>Natrialbaceae</taxon>
        <taxon>Halostagnicola</taxon>
    </lineage>
</organism>
<dbReference type="Proteomes" id="UP000019024">
    <property type="component" value="Plasmid unnamed4"/>
</dbReference>
<proteinExistence type="predicted"/>
<sequence>MVVSSSALTRIVTREDPVATIGEQLETSRRRSKSSR</sequence>
<dbReference type="EMBL" id="CP007059">
    <property type="protein sequence ID" value="AHG02408.1"/>
    <property type="molecule type" value="Genomic_DNA"/>
</dbReference>